<gene>
    <name evidence="2" type="ORF">DNHGIG_07730</name>
</gene>
<dbReference type="CDD" id="cd10227">
    <property type="entry name" value="ASKHA_NBD_ParM-like"/>
    <property type="match status" value="1"/>
</dbReference>
<dbReference type="EMBL" id="BOQE01000001">
    <property type="protein sequence ID" value="GIM45224.1"/>
    <property type="molecule type" value="Genomic_DNA"/>
</dbReference>
<dbReference type="SUPFAM" id="SSF53067">
    <property type="entry name" value="Actin-like ATPase domain"/>
    <property type="match status" value="1"/>
</dbReference>
<name>A0AAV4LBI6_9BACL</name>
<protein>
    <recommendedName>
        <fullName evidence="1">Actin-like protein N-terminal domain-containing protein</fullName>
    </recommendedName>
</protein>
<proteinExistence type="predicted"/>
<feature type="domain" description="Actin-like protein N-terminal" evidence="1">
    <location>
        <begin position="5"/>
        <end position="148"/>
    </location>
</feature>
<sequence>MRIFGLDVGRHRVKVYSDGIKLSFPSYCGSYRTLRLERTMTEEDMVVEWKGCRYYVGSIARDEAEDGIQNFLTSKVTTDTQLIGLTALHRFVENGEEIALVIGHPISNHTQPEKEGMRQLFTGEHDLTVNGEHKRFTITNVTVVPEGASTQFILPKKHTVAHGIDAGGATTNYCTWERGRWVDRLSGTLEFGLENIRNLSMEQFARLVANSVARKLHQFCGPIYVLGGAAEPLSSALRQYIRNVPIEPLEDGMFANARAYYDIGVKMYEKVQTQR</sequence>
<evidence type="ECO:0000313" key="2">
    <source>
        <dbReference type="EMBL" id="GIM45224.1"/>
    </source>
</evidence>
<organism evidence="2 3">
    <name type="scientific">Collibacillus ludicampi</name>
    <dbReference type="NCBI Taxonomy" id="2771369"/>
    <lineage>
        <taxon>Bacteria</taxon>
        <taxon>Bacillati</taxon>
        <taxon>Bacillota</taxon>
        <taxon>Bacilli</taxon>
        <taxon>Bacillales</taxon>
        <taxon>Alicyclobacillaceae</taxon>
        <taxon>Collibacillus</taxon>
    </lineage>
</organism>
<accession>A0AAV4LBI6</accession>
<dbReference type="InterPro" id="IPR043129">
    <property type="entry name" value="ATPase_NBD"/>
</dbReference>
<dbReference type="RefSeq" id="WP_282198443.1">
    <property type="nucleotide sequence ID" value="NZ_BOQE01000001.1"/>
</dbReference>
<dbReference type="InterPro" id="IPR040607">
    <property type="entry name" value="ALP_N"/>
</dbReference>
<reference evidence="2" key="1">
    <citation type="journal article" date="2023" name="Int. J. Syst. Evol. Microbiol.">
        <title>Collibacillus ludicampi gen. nov., sp. nov., a new soil bacterium of the family Alicyclobacillaceae.</title>
        <authorList>
            <person name="Jojima T."/>
            <person name="Ioku Y."/>
            <person name="Fukuta Y."/>
            <person name="Shirasaka N."/>
            <person name="Matsumura Y."/>
            <person name="Mori M."/>
        </authorList>
    </citation>
    <scope>NUCLEOTIDE SEQUENCE</scope>
    <source>
        <strain evidence="2">TP075</strain>
    </source>
</reference>
<keyword evidence="3" id="KW-1185">Reference proteome</keyword>
<dbReference type="Gene3D" id="3.30.420.40">
    <property type="match status" value="1"/>
</dbReference>
<comment type="caution">
    <text evidence="2">The sequence shown here is derived from an EMBL/GenBank/DDBJ whole genome shotgun (WGS) entry which is preliminary data.</text>
</comment>
<dbReference type="Proteomes" id="UP001057291">
    <property type="component" value="Unassembled WGS sequence"/>
</dbReference>
<evidence type="ECO:0000259" key="1">
    <source>
        <dbReference type="Pfam" id="PF17989"/>
    </source>
</evidence>
<dbReference type="Pfam" id="PF17989">
    <property type="entry name" value="ALP_N"/>
    <property type="match status" value="1"/>
</dbReference>
<dbReference type="AlphaFoldDB" id="A0AAV4LBI6"/>
<evidence type="ECO:0000313" key="3">
    <source>
        <dbReference type="Proteomes" id="UP001057291"/>
    </source>
</evidence>